<evidence type="ECO:0000256" key="3">
    <source>
        <dbReference type="ARBA" id="ARBA00048267"/>
    </source>
</evidence>
<dbReference type="PANTHER" id="PTHR42872:SF6">
    <property type="entry name" value="PROTEIN-GLUTAMATE METHYLESTERASE_PROTEIN-GLUTAMINE GLUTAMINASE"/>
    <property type="match status" value="1"/>
</dbReference>
<evidence type="ECO:0000313" key="8">
    <source>
        <dbReference type="Proteomes" id="UP000585638"/>
    </source>
</evidence>
<dbReference type="EMBL" id="JACHIR010000002">
    <property type="protein sequence ID" value="MBB5897140.1"/>
    <property type="molecule type" value="Genomic_DNA"/>
</dbReference>
<dbReference type="GO" id="GO:0005737">
    <property type="term" value="C:cytoplasm"/>
    <property type="evidence" value="ECO:0007669"/>
    <property type="project" value="InterPro"/>
</dbReference>
<sequence>MPHCRDVVVVGASAGGVESSRGLLSASPTDLPAAVPVVLHMPAGGTSALPAVDALFRSAARAVGPRAIGVVLSGTLDDGTAGLMSIAARGEPSGFSCPDGDDVLTDEGTAL</sequence>
<dbReference type="PANTHER" id="PTHR42872">
    <property type="entry name" value="PROTEIN-GLUTAMATE METHYLESTERASE/PROTEIN-GLUTAMINE GLUTAMINASE"/>
    <property type="match status" value="1"/>
</dbReference>
<dbReference type="PROSITE" id="PS50122">
    <property type="entry name" value="CHEB"/>
    <property type="match status" value="1"/>
</dbReference>
<organism evidence="7 8">
    <name type="scientific">Kutzneria kofuensis</name>
    <dbReference type="NCBI Taxonomy" id="103725"/>
    <lineage>
        <taxon>Bacteria</taxon>
        <taxon>Bacillati</taxon>
        <taxon>Actinomycetota</taxon>
        <taxon>Actinomycetes</taxon>
        <taxon>Pseudonocardiales</taxon>
        <taxon>Pseudonocardiaceae</taxon>
        <taxon>Kutzneria</taxon>
    </lineage>
</organism>
<feature type="domain" description="CheB-type methylesterase" evidence="6">
    <location>
        <begin position="50"/>
        <end position="111"/>
    </location>
</feature>
<evidence type="ECO:0000256" key="4">
    <source>
        <dbReference type="PROSITE-ProRule" id="PRU00050"/>
    </source>
</evidence>
<dbReference type="SUPFAM" id="SSF52738">
    <property type="entry name" value="Methylesterase CheB, C-terminal domain"/>
    <property type="match status" value="1"/>
</dbReference>
<evidence type="ECO:0000259" key="6">
    <source>
        <dbReference type="PROSITE" id="PS50122"/>
    </source>
</evidence>
<comment type="catalytic activity">
    <reaction evidence="3">
        <text>[protein]-L-glutamate 5-O-methyl ester + H2O = L-glutamyl-[protein] + methanol + H(+)</text>
        <dbReference type="Rhea" id="RHEA:23236"/>
        <dbReference type="Rhea" id="RHEA-COMP:10208"/>
        <dbReference type="Rhea" id="RHEA-COMP:10311"/>
        <dbReference type="ChEBI" id="CHEBI:15377"/>
        <dbReference type="ChEBI" id="CHEBI:15378"/>
        <dbReference type="ChEBI" id="CHEBI:17790"/>
        <dbReference type="ChEBI" id="CHEBI:29973"/>
        <dbReference type="ChEBI" id="CHEBI:82795"/>
        <dbReference type="EC" id="3.1.1.61"/>
    </reaction>
</comment>
<comment type="caution">
    <text evidence="4">Lacks conserved residue(s) required for the propagation of feature annotation.</text>
</comment>
<dbReference type="RefSeq" id="WP_184869599.1">
    <property type="nucleotide sequence ID" value="NZ_JACHIR010000002.1"/>
</dbReference>
<accession>A0A7W9NLL5</accession>
<comment type="caution">
    <text evidence="7">The sequence shown here is derived from an EMBL/GenBank/DDBJ whole genome shotgun (WGS) entry which is preliminary data.</text>
</comment>
<dbReference type="Pfam" id="PF01339">
    <property type="entry name" value="CheB_methylest"/>
    <property type="match status" value="1"/>
</dbReference>
<dbReference type="Gene3D" id="3.40.50.180">
    <property type="entry name" value="Methylesterase CheB, C-terminal domain"/>
    <property type="match status" value="2"/>
</dbReference>
<keyword evidence="8" id="KW-1185">Reference proteome</keyword>
<dbReference type="GO" id="GO:0008984">
    <property type="term" value="F:protein-glutamate methylesterase activity"/>
    <property type="evidence" value="ECO:0007669"/>
    <property type="project" value="UniProtKB-EC"/>
</dbReference>
<dbReference type="GO" id="GO:0006935">
    <property type="term" value="P:chemotaxis"/>
    <property type="evidence" value="ECO:0007669"/>
    <property type="project" value="InterPro"/>
</dbReference>
<dbReference type="InterPro" id="IPR035909">
    <property type="entry name" value="CheB_C"/>
</dbReference>
<evidence type="ECO:0000256" key="5">
    <source>
        <dbReference type="SAM" id="MobiDB-lite"/>
    </source>
</evidence>
<protein>
    <recommendedName>
        <fullName evidence="2">protein-glutamate methylesterase</fullName>
        <ecNumber evidence="2">3.1.1.61</ecNumber>
    </recommendedName>
</protein>
<name>A0A7W9NLL5_9PSEU</name>
<dbReference type="AlphaFoldDB" id="A0A7W9NLL5"/>
<dbReference type="EC" id="3.1.1.61" evidence="2"/>
<dbReference type="GO" id="GO:0000156">
    <property type="term" value="F:phosphorelay response regulator activity"/>
    <property type="evidence" value="ECO:0007669"/>
    <property type="project" value="InterPro"/>
</dbReference>
<proteinExistence type="predicted"/>
<evidence type="ECO:0000256" key="2">
    <source>
        <dbReference type="ARBA" id="ARBA00039140"/>
    </source>
</evidence>
<keyword evidence="1" id="KW-0378">Hydrolase</keyword>
<feature type="region of interest" description="Disordered" evidence="5">
    <location>
        <begin position="90"/>
        <end position="111"/>
    </location>
</feature>
<dbReference type="InterPro" id="IPR000673">
    <property type="entry name" value="Sig_transdc_resp-reg_Me-estase"/>
</dbReference>
<dbReference type="Proteomes" id="UP000585638">
    <property type="component" value="Unassembled WGS sequence"/>
</dbReference>
<gene>
    <name evidence="7" type="ORF">BJ998_008399</name>
</gene>
<evidence type="ECO:0000313" key="7">
    <source>
        <dbReference type="EMBL" id="MBB5897140.1"/>
    </source>
</evidence>
<reference evidence="7 8" key="1">
    <citation type="submission" date="2020-08" db="EMBL/GenBank/DDBJ databases">
        <title>Sequencing the genomes of 1000 actinobacteria strains.</title>
        <authorList>
            <person name="Klenk H.-P."/>
        </authorList>
    </citation>
    <scope>NUCLEOTIDE SEQUENCE [LARGE SCALE GENOMIC DNA]</scope>
    <source>
        <strain evidence="7 8">DSM 43851</strain>
    </source>
</reference>
<evidence type="ECO:0000256" key="1">
    <source>
        <dbReference type="ARBA" id="ARBA00022801"/>
    </source>
</evidence>